<proteinExistence type="inferred from homology"/>
<keyword evidence="2" id="KW-0413">Isomerase</keyword>
<comment type="caution">
    <text evidence="2">The sequence shown here is derived from an EMBL/GenBank/DDBJ whole genome shotgun (WGS) entry which is preliminary data.</text>
</comment>
<evidence type="ECO:0000313" key="3">
    <source>
        <dbReference type="Proteomes" id="UP001497527"/>
    </source>
</evidence>
<dbReference type="PANTHER" id="PTHR33442:SF5">
    <property type="entry name" value="BIFUNCTIONAL TRANS-3-HYDROXY-L-PROLINE DEHYDRATASE_2-EPIMERASE"/>
    <property type="match status" value="1"/>
</dbReference>
<dbReference type="PIRSF" id="PIRSF029792">
    <property type="entry name" value="Pro_racemase"/>
    <property type="match status" value="1"/>
</dbReference>
<dbReference type="GO" id="GO:0047580">
    <property type="term" value="F:4-hydroxyproline epimerase activity"/>
    <property type="evidence" value="ECO:0007669"/>
    <property type="project" value="UniProtKB-EC"/>
</dbReference>
<gene>
    <name evidence="2" type="ORF">T190423A01A_10777</name>
</gene>
<dbReference type="Proteomes" id="UP001497527">
    <property type="component" value="Unassembled WGS sequence"/>
</dbReference>
<keyword evidence="3" id="KW-1185">Reference proteome</keyword>
<dbReference type="SFLD" id="SFLDS00028">
    <property type="entry name" value="Proline_Racemase"/>
    <property type="match status" value="1"/>
</dbReference>
<dbReference type="InterPro" id="IPR008794">
    <property type="entry name" value="Pro_racemase_fam"/>
</dbReference>
<dbReference type="Gene3D" id="3.10.310.10">
    <property type="entry name" value="Diaminopimelate Epimerase, Chain A, domain 1"/>
    <property type="match status" value="2"/>
</dbReference>
<dbReference type="SUPFAM" id="SSF54506">
    <property type="entry name" value="Diaminopimelate epimerase-like"/>
    <property type="match status" value="1"/>
</dbReference>
<dbReference type="EMBL" id="CAXJIO010000010">
    <property type="protein sequence ID" value="CAL2102214.1"/>
    <property type="molecule type" value="Genomic_DNA"/>
</dbReference>
<comment type="similarity">
    <text evidence="1">Belongs to the proline racemase family.</text>
</comment>
<organism evidence="2 3">
    <name type="scientific">Tenacibaculum polynesiense</name>
    <dbReference type="NCBI Taxonomy" id="3137857"/>
    <lineage>
        <taxon>Bacteria</taxon>
        <taxon>Pseudomonadati</taxon>
        <taxon>Bacteroidota</taxon>
        <taxon>Flavobacteriia</taxon>
        <taxon>Flavobacteriales</taxon>
        <taxon>Flavobacteriaceae</taxon>
        <taxon>Tenacibaculum</taxon>
    </lineage>
</organism>
<name>A0ABM9P9N7_9FLAO</name>
<reference evidence="2 3" key="1">
    <citation type="submission" date="2024-05" db="EMBL/GenBank/DDBJ databases">
        <authorList>
            <person name="Duchaud E."/>
        </authorList>
    </citation>
    <scope>NUCLEOTIDE SEQUENCE [LARGE SCALE GENOMIC DNA]</scope>
    <source>
        <strain evidence="2">Ena-SAMPLE-TAB-13-05-2024-13:56:06:370-140308</strain>
    </source>
</reference>
<dbReference type="PANTHER" id="PTHR33442">
    <property type="entry name" value="TRANS-3-HYDROXY-L-PROLINE DEHYDRATASE"/>
    <property type="match status" value="1"/>
</dbReference>
<dbReference type="EC" id="5.1.1.8" evidence="2"/>
<accession>A0ABM9P9N7</accession>
<dbReference type="Pfam" id="PF05544">
    <property type="entry name" value="Pro_racemase"/>
    <property type="match status" value="1"/>
</dbReference>
<evidence type="ECO:0000256" key="1">
    <source>
        <dbReference type="ARBA" id="ARBA00007529"/>
    </source>
</evidence>
<evidence type="ECO:0000313" key="2">
    <source>
        <dbReference type="EMBL" id="CAL2102214.1"/>
    </source>
</evidence>
<dbReference type="NCBIfam" id="NF010578">
    <property type="entry name" value="PRK13971.1"/>
    <property type="match status" value="1"/>
</dbReference>
<protein>
    <submittedName>
        <fullName evidence="2">4-hydroxyproline 2-epimerase</fullName>
        <ecNumber evidence="2">5.1.1.8</ecNumber>
    </submittedName>
</protein>
<sequence length="352" mass="39194">MKGFNSNRRLQLAVQFNMKKTFFCVDAHTCGNPVRVVAGGGPNLTGANMSEKRQHFLKEYDWIRKGLMFEPRGHDMMSGSILYPPSNPENDFGILFIETSGCLPMCGHGTIGTITIAIEEGLITPKVPGKIKMEAPAGLVEIEYQQTNKKVDWVRLTNVKSYLAAENLTIECPELGEITFDVAYGGNYYAIVDPQQNFSGIQNFTASKIIQYSQEVRKRINEKYPDMFIHPENDTIRDVSHMLWTGEPLDPTSSGRNAVFYGDKAIDRSPCGTGTSARIAQLHAKGKLKKGEAFIHESFIGSKFIGRVEEETTLDGKVAIVPSIQGWAKVYGYNNIVIDDEDDPYAFGFQVI</sequence>